<dbReference type="AlphaFoldDB" id="A0A833ECR6"/>
<keyword evidence="2" id="KW-0963">Cytoplasm</keyword>
<evidence type="ECO:0000313" key="6">
    <source>
        <dbReference type="Proteomes" id="UP000608579"/>
    </source>
</evidence>
<feature type="domain" description="Exoribonuclease phosphorolytic" evidence="4">
    <location>
        <begin position="37"/>
        <end position="80"/>
    </location>
</feature>
<evidence type="ECO:0000259" key="4">
    <source>
        <dbReference type="Pfam" id="PF01138"/>
    </source>
</evidence>
<evidence type="ECO:0000256" key="1">
    <source>
        <dbReference type="ARBA" id="ARBA00004496"/>
    </source>
</evidence>
<evidence type="ECO:0000313" key="5">
    <source>
        <dbReference type="EMBL" id="HIQ30514.1"/>
    </source>
</evidence>
<comment type="subcellular location">
    <subcellularLocation>
        <location evidence="1">Cytoplasm</location>
    </subcellularLocation>
</comment>
<proteinExistence type="predicted"/>
<dbReference type="Proteomes" id="UP000608579">
    <property type="component" value="Unassembled WGS sequence"/>
</dbReference>
<dbReference type="EMBL" id="DQVM01000163">
    <property type="protein sequence ID" value="HIQ30514.1"/>
    <property type="molecule type" value="Genomic_DNA"/>
</dbReference>
<name>A0A833ECR6_CALS0</name>
<evidence type="ECO:0000256" key="2">
    <source>
        <dbReference type="ARBA" id="ARBA00022490"/>
    </source>
</evidence>
<sequence length="83" mass="9393">MLIDAKNPKNYQIKIMQNRIYALLRQEKRLDGRRPDELRPITITTNVIEKADGSSLVKMGGTKILTGIKVELGTPYPDRPNEG</sequence>
<protein>
    <submittedName>
        <fullName evidence="5">Exosome complex component Rrp42</fullName>
    </submittedName>
</protein>
<reference evidence="5" key="1">
    <citation type="journal article" date="2020" name="ISME J.">
        <title>Gammaproteobacteria mediating utilization of methyl-, sulfur- and petroleum organic compounds in deep ocean hydrothermal plumes.</title>
        <authorList>
            <person name="Zhou Z."/>
            <person name="Liu Y."/>
            <person name="Pan J."/>
            <person name="Cron B.R."/>
            <person name="Toner B.M."/>
            <person name="Anantharaman K."/>
            <person name="Breier J.A."/>
            <person name="Dick G.J."/>
            <person name="Li M."/>
        </authorList>
    </citation>
    <scope>NUCLEOTIDE SEQUENCE</scope>
    <source>
        <strain evidence="5">SZUA-1515</strain>
    </source>
</reference>
<dbReference type="InterPro" id="IPR001247">
    <property type="entry name" value="ExoRNase_PH_dom1"/>
</dbReference>
<organism evidence="5 6">
    <name type="scientific">Caldiarchaeum subterraneum</name>
    <dbReference type="NCBI Taxonomy" id="311458"/>
    <lineage>
        <taxon>Archaea</taxon>
        <taxon>Nitrososphaerota</taxon>
        <taxon>Candidatus Caldarchaeales</taxon>
        <taxon>Candidatus Caldarchaeaceae</taxon>
        <taxon>Candidatus Caldarchaeum</taxon>
    </lineage>
</organism>
<dbReference type="GO" id="GO:0035925">
    <property type="term" value="F:mRNA 3'-UTR AU-rich region binding"/>
    <property type="evidence" value="ECO:0007669"/>
    <property type="project" value="TreeGrafter"/>
</dbReference>
<dbReference type="SUPFAM" id="SSF54211">
    <property type="entry name" value="Ribosomal protein S5 domain 2-like"/>
    <property type="match status" value="1"/>
</dbReference>
<accession>A0A833ECR6</accession>
<dbReference type="PANTHER" id="PTHR11097">
    <property type="entry name" value="EXOSOME COMPLEX EXONUCLEASE RIBOSOMAL RNA PROCESSING PROTEIN"/>
    <property type="match status" value="1"/>
</dbReference>
<dbReference type="PANTHER" id="PTHR11097:SF8">
    <property type="entry name" value="EXOSOME COMPLEX COMPONENT RRP42"/>
    <property type="match status" value="1"/>
</dbReference>
<evidence type="ECO:0000256" key="3">
    <source>
        <dbReference type="ARBA" id="ARBA00022835"/>
    </source>
</evidence>
<dbReference type="Pfam" id="PF01138">
    <property type="entry name" value="RNase_PH"/>
    <property type="match status" value="1"/>
</dbReference>
<feature type="non-terminal residue" evidence="5">
    <location>
        <position position="83"/>
    </location>
</feature>
<dbReference type="GO" id="GO:0000177">
    <property type="term" value="C:cytoplasmic exosome (RNase complex)"/>
    <property type="evidence" value="ECO:0007669"/>
    <property type="project" value="TreeGrafter"/>
</dbReference>
<gene>
    <name evidence="5" type="ORF">EYH45_08160</name>
</gene>
<comment type="caution">
    <text evidence="5">The sequence shown here is derived from an EMBL/GenBank/DDBJ whole genome shotgun (WGS) entry which is preliminary data.</text>
</comment>
<dbReference type="InterPro" id="IPR027408">
    <property type="entry name" value="PNPase/RNase_PH_dom_sf"/>
</dbReference>
<dbReference type="InterPro" id="IPR020568">
    <property type="entry name" value="Ribosomal_Su5_D2-typ_SF"/>
</dbReference>
<keyword evidence="3" id="KW-0271">Exosome</keyword>
<dbReference type="InterPro" id="IPR050590">
    <property type="entry name" value="Exosome_comp_Rrp42_subfam"/>
</dbReference>
<dbReference type="Gene3D" id="3.30.230.70">
    <property type="entry name" value="GHMP Kinase, N-terminal domain"/>
    <property type="match status" value="1"/>
</dbReference>
<dbReference type="GO" id="GO:0016075">
    <property type="term" value="P:rRNA catabolic process"/>
    <property type="evidence" value="ECO:0007669"/>
    <property type="project" value="TreeGrafter"/>
</dbReference>